<comment type="caution">
    <text evidence="13">The sequence shown here is derived from an EMBL/GenBank/DDBJ whole genome shotgun (WGS) entry which is preliminary data.</text>
</comment>
<feature type="domain" description="DUF7134" evidence="12">
    <location>
        <begin position="11"/>
        <end position="164"/>
    </location>
</feature>
<dbReference type="InterPro" id="IPR036890">
    <property type="entry name" value="HATPase_C_sf"/>
</dbReference>
<feature type="transmembrane region" description="Helical" evidence="9">
    <location>
        <begin position="62"/>
        <end position="79"/>
    </location>
</feature>
<feature type="domain" description="Signal transduction histidine kinase subgroup 3 dimerisation and phosphoacceptor" evidence="11">
    <location>
        <begin position="192"/>
        <end position="258"/>
    </location>
</feature>
<feature type="transmembrane region" description="Helical" evidence="9">
    <location>
        <begin position="110"/>
        <end position="127"/>
    </location>
</feature>
<keyword evidence="3" id="KW-0597">Phosphoprotein</keyword>
<dbReference type="InterPro" id="IPR003594">
    <property type="entry name" value="HATPase_dom"/>
</dbReference>
<keyword evidence="5" id="KW-0547">Nucleotide-binding</keyword>
<dbReference type="GO" id="GO:0000155">
    <property type="term" value="F:phosphorelay sensor kinase activity"/>
    <property type="evidence" value="ECO:0007669"/>
    <property type="project" value="InterPro"/>
</dbReference>
<dbReference type="GO" id="GO:0016020">
    <property type="term" value="C:membrane"/>
    <property type="evidence" value="ECO:0007669"/>
    <property type="project" value="InterPro"/>
</dbReference>
<evidence type="ECO:0000256" key="5">
    <source>
        <dbReference type="ARBA" id="ARBA00022741"/>
    </source>
</evidence>
<name>A0A4D4LL91_STRVO</name>
<dbReference type="PANTHER" id="PTHR24421">
    <property type="entry name" value="NITRATE/NITRITE SENSOR PROTEIN NARX-RELATED"/>
    <property type="match status" value="1"/>
</dbReference>
<comment type="catalytic activity">
    <reaction evidence="1">
        <text>ATP + protein L-histidine = ADP + protein N-phospho-L-histidine.</text>
        <dbReference type="EC" id="2.7.13.3"/>
    </reaction>
</comment>
<keyword evidence="9" id="KW-0472">Membrane</keyword>
<organism evidence="13 14">
    <name type="scientific">Streptomyces violaceusniger</name>
    <dbReference type="NCBI Taxonomy" id="68280"/>
    <lineage>
        <taxon>Bacteria</taxon>
        <taxon>Bacillati</taxon>
        <taxon>Actinomycetota</taxon>
        <taxon>Actinomycetes</taxon>
        <taxon>Kitasatosporales</taxon>
        <taxon>Streptomycetaceae</taxon>
        <taxon>Streptomyces</taxon>
        <taxon>Streptomyces violaceusniger group</taxon>
    </lineage>
</organism>
<dbReference type="GO" id="GO:0046983">
    <property type="term" value="F:protein dimerization activity"/>
    <property type="evidence" value="ECO:0007669"/>
    <property type="project" value="InterPro"/>
</dbReference>
<feature type="domain" description="Histidine kinase/HSP90-like ATPase" evidence="10">
    <location>
        <begin position="310"/>
        <end position="396"/>
    </location>
</feature>
<keyword evidence="14" id="KW-1185">Reference proteome</keyword>
<keyword evidence="8" id="KW-0902">Two-component regulatory system</keyword>
<evidence type="ECO:0000256" key="3">
    <source>
        <dbReference type="ARBA" id="ARBA00022553"/>
    </source>
</evidence>
<dbReference type="CDD" id="cd16917">
    <property type="entry name" value="HATPase_UhpB-NarQ-NarX-like"/>
    <property type="match status" value="1"/>
</dbReference>
<dbReference type="GO" id="GO:0005524">
    <property type="term" value="F:ATP binding"/>
    <property type="evidence" value="ECO:0007669"/>
    <property type="project" value="UniProtKB-KW"/>
</dbReference>
<keyword evidence="4" id="KW-0808">Transferase</keyword>
<proteinExistence type="predicted"/>
<dbReference type="OrthoDB" id="227596at2"/>
<dbReference type="AlphaFoldDB" id="A0A4D4LL91"/>
<gene>
    <name evidence="13" type="ORF">SVIO_106330</name>
</gene>
<evidence type="ECO:0000259" key="11">
    <source>
        <dbReference type="Pfam" id="PF07730"/>
    </source>
</evidence>
<evidence type="ECO:0000259" key="10">
    <source>
        <dbReference type="Pfam" id="PF02518"/>
    </source>
</evidence>
<dbReference type="InterPro" id="IPR055558">
    <property type="entry name" value="DUF7134"/>
</dbReference>
<dbReference type="Proteomes" id="UP000301309">
    <property type="component" value="Unassembled WGS sequence"/>
</dbReference>
<dbReference type="EMBL" id="BJHW01000002">
    <property type="protein sequence ID" value="GDY60010.1"/>
    <property type="molecule type" value="Genomic_DNA"/>
</dbReference>
<accession>A0A4D4LL91</accession>
<keyword evidence="6" id="KW-0418">Kinase</keyword>
<dbReference type="Gene3D" id="1.20.5.1930">
    <property type="match status" value="1"/>
</dbReference>
<dbReference type="InterPro" id="IPR050482">
    <property type="entry name" value="Sensor_HK_TwoCompSys"/>
</dbReference>
<evidence type="ECO:0000256" key="6">
    <source>
        <dbReference type="ARBA" id="ARBA00022777"/>
    </source>
</evidence>
<evidence type="ECO:0000256" key="8">
    <source>
        <dbReference type="ARBA" id="ARBA00023012"/>
    </source>
</evidence>
<evidence type="ECO:0000256" key="4">
    <source>
        <dbReference type="ARBA" id="ARBA00022679"/>
    </source>
</evidence>
<dbReference type="Pfam" id="PF02518">
    <property type="entry name" value="HATPase_c"/>
    <property type="match status" value="1"/>
</dbReference>
<dbReference type="PANTHER" id="PTHR24421:SF10">
    <property type="entry name" value="NITRATE_NITRITE SENSOR PROTEIN NARQ"/>
    <property type="match status" value="1"/>
</dbReference>
<keyword evidence="7" id="KW-0067">ATP-binding</keyword>
<protein>
    <recommendedName>
        <fullName evidence="2">histidine kinase</fullName>
        <ecNumber evidence="2">2.7.13.3</ecNumber>
    </recommendedName>
</protein>
<feature type="transmembrane region" description="Helical" evidence="9">
    <location>
        <begin position="139"/>
        <end position="159"/>
    </location>
</feature>
<dbReference type="Pfam" id="PF07730">
    <property type="entry name" value="HisKA_3"/>
    <property type="match status" value="1"/>
</dbReference>
<dbReference type="InterPro" id="IPR011712">
    <property type="entry name" value="Sig_transdc_His_kin_sub3_dim/P"/>
</dbReference>
<dbReference type="RefSeq" id="WP_137982006.1">
    <property type="nucleotide sequence ID" value="NZ_BAAASO010000061.1"/>
</dbReference>
<dbReference type="Gene3D" id="3.30.565.10">
    <property type="entry name" value="Histidine kinase-like ATPase, C-terminal domain"/>
    <property type="match status" value="1"/>
</dbReference>
<evidence type="ECO:0000256" key="2">
    <source>
        <dbReference type="ARBA" id="ARBA00012438"/>
    </source>
</evidence>
<reference evidence="13 14" key="1">
    <citation type="journal article" date="2020" name="Int. J. Syst. Evol. Microbiol.">
        <title>Reclassification of Streptomyces castelarensis and Streptomyces sporoclivatus as later heterotypic synonyms of Streptomyces antimycoticus.</title>
        <authorList>
            <person name="Komaki H."/>
            <person name="Tamura T."/>
        </authorList>
    </citation>
    <scope>NUCLEOTIDE SEQUENCE [LARGE SCALE GENOMIC DNA]</scope>
    <source>
        <strain evidence="13 14">NBRC 13459</strain>
    </source>
</reference>
<evidence type="ECO:0000256" key="7">
    <source>
        <dbReference type="ARBA" id="ARBA00022840"/>
    </source>
</evidence>
<evidence type="ECO:0000256" key="9">
    <source>
        <dbReference type="SAM" id="Phobius"/>
    </source>
</evidence>
<keyword evidence="9" id="KW-1133">Transmembrane helix</keyword>
<keyword evidence="9" id="KW-0812">Transmembrane</keyword>
<dbReference type="Pfam" id="PF23539">
    <property type="entry name" value="DUF7134"/>
    <property type="match status" value="1"/>
</dbReference>
<evidence type="ECO:0000313" key="13">
    <source>
        <dbReference type="EMBL" id="GDY60010.1"/>
    </source>
</evidence>
<evidence type="ECO:0000256" key="1">
    <source>
        <dbReference type="ARBA" id="ARBA00000085"/>
    </source>
</evidence>
<evidence type="ECO:0000313" key="14">
    <source>
        <dbReference type="Proteomes" id="UP000301309"/>
    </source>
</evidence>
<dbReference type="SUPFAM" id="SSF55874">
    <property type="entry name" value="ATPase domain of HSP90 chaperone/DNA topoisomerase II/histidine kinase"/>
    <property type="match status" value="1"/>
</dbReference>
<dbReference type="EC" id="2.7.13.3" evidence="2"/>
<sequence>MNVVDGKGPRWVADAGLVALTFLPPLLSQPYVDTSGSAWSSLIGYEAVAAVVLGLRRRWPVTAFVTGFGALVAALVVSAGEGAKLTPLAFVPLAVLLYNLGSRCPSWPRTVSALLGGGVLGLLGLWVNRMTAGASEFRGGLDVVAALAPMPLAWAMGFASRTQRALLATAELRAAEASRARRLEAAQAAQRERARIAREMHDVVAHSLTLLVVHAEALRARGGELPDWARTQVDGLAAAGRQSGGELRDLLRMLRDPADAAPLQPVPGLGELGALLDSHRAAGGTVEVRMGTTTGTVLESLPTPVQTAGYRIVQEALANARRHAPGAPVRLTVDGTAGRLRCEVENSRAARRGTAGAGIGLGLVSMRERVSALGGELTAGPTGDGGFRVVATMPLEMAGA</sequence>
<evidence type="ECO:0000259" key="12">
    <source>
        <dbReference type="Pfam" id="PF23539"/>
    </source>
</evidence>